<protein>
    <submittedName>
        <fullName evidence="4">Alpha crystallin/Hsp20 domain-containing protein</fullName>
    </submittedName>
</protein>
<keyword evidence="5" id="KW-1185">Reference proteome</keyword>
<dbReference type="Pfam" id="PF00011">
    <property type="entry name" value="HSP20"/>
    <property type="match status" value="1"/>
</dbReference>
<evidence type="ECO:0000259" key="3">
    <source>
        <dbReference type="PROSITE" id="PS01031"/>
    </source>
</evidence>
<dbReference type="InterPro" id="IPR008978">
    <property type="entry name" value="HSP20-like_chaperone"/>
</dbReference>
<name>A0A443PRX1_9MAGN</name>
<dbReference type="InterPro" id="IPR002068">
    <property type="entry name" value="A-crystallin/Hsp20_dom"/>
</dbReference>
<dbReference type="STRING" id="337451.A0A443PRX1"/>
<feature type="domain" description="SHSP" evidence="3">
    <location>
        <begin position="77"/>
        <end position="193"/>
    </location>
</feature>
<dbReference type="Gene3D" id="2.60.40.790">
    <property type="match status" value="1"/>
</dbReference>
<accession>A0A443PRX1</accession>
<dbReference type="Proteomes" id="UP000283530">
    <property type="component" value="Unassembled WGS sequence"/>
</dbReference>
<gene>
    <name evidence="4" type="ORF">CKAN_02274500</name>
</gene>
<evidence type="ECO:0000256" key="2">
    <source>
        <dbReference type="RuleBase" id="RU003616"/>
    </source>
</evidence>
<comment type="similarity">
    <text evidence="1 2">Belongs to the small heat shock protein (HSP20) family.</text>
</comment>
<organism evidence="4 5">
    <name type="scientific">Cinnamomum micranthum f. kanehirae</name>
    <dbReference type="NCBI Taxonomy" id="337451"/>
    <lineage>
        <taxon>Eukaryota</taxon>
        <taxon>Viridiplantae</taxon>
        <taxon>Streptophyta</taxon>
        <taxon>Embryophyta</taxon>
        <taxon>Tracheophyta</taxon>
        <taxon>Spermatophyta</taxon>
        <taxon>Magnoliopsida</taxon>
        <taxon>Magnoliidae</taxon>
        <taxon>Laurales</taxon>
        <taxon>Lauraceae</taxon>
        <taxon>Cinnamomum</taxon>
    </lineage>
</organism>
<dbReference type="EMBL" id="QPKB01000010">
    <property type="protein sequence ID" value="RWR93492.1"/>
    <property type="molecule type" value="Genomic_DNA"/>
</dbReference>
<dbReference type="OrthoDB" id="1431247at2759"/>
<proteinExistence type="inferred from homology"/>
<evidence type="ECO:0000313" key="4">
    <source>
        <dbReference type="EMBL" id="RWR93492.1"/>
    </source>
</evidence>
<reference evidence="4 5" key="1">
    <citation type="journal article" date="2019" name="Nat. Plants">
        <title>Stout camphor tree genome fills gaps in understanding of flowering plant genome evolution.</title>
        <authorList>
            <person name="Chaw S.M."/>
            <person name="Liu Y.C."/>
            <person name="Wu Y.W."/>
            <person name="Wang H.Y."/>
            <person name="Lin C.I."/>
            <person name="Wu C.S."/>
            <person name="Ke H.M."/>
            <person name="Chang L.Y."/>
            <person name="Hsu C.Y."/>
            <person name="Yang H.T."/>
            <person name="Sudianto E."/>
            <person name="Hsu M.H."/>
            <person name="Wu K.P."/>
            <person name="Wang L.N."/>
            <person name="Leebens-Mack J.H."/>
            <person name="Tsai I.J."/>
        </authorList>
    </citation>
    <scope>NUCLEOTIDE SEQUENCE [LARGE SCALE GENOMIC DNA]</scope>
    <source>
        <strain evidence="5">cv. Chaw 1501</strain>
        <tissue evidence="4">Young leaves</tissue>
    </source>
</reference>
<dbReference type="PANTHER" id="PTHR47838">
    <property type="entry name" value="21.7 KDA CLASS VI HEAT SHOCK PROTEIN"/>
    <property type="match status" value="1"/>
</dbReference>
<dbReference type="AlphaFoldDB" id="A0A443PRX1"/>
<dbReference type="PANTHER" id="PTHR47838:SF1">
    <property type="entry name" value="21.7 KDA CLASS VI HEAT SHOCK PROTEIN"/>
    <property type="match status" value="1"/>
</dbReference>
<evidence type="ECO:0000313" key="5">
    <source>
        <dbReference type="Proteomes" id="UP000283530"/>
    </source>
</evidence>
<sequence length="198" mass="22866">MSRRRALEVQFEDRTPRKWRVPLREDVLAGFISQGGTTVHGVFGDGTLFSPLLFGKFFDPSDAFPLWDFESEVLLSGLRSSGRCSVDWFATDKEYVLKAELPDSRKNDVQIYVENGKVMEISGLWRQQESNANDWKSSCWWEFGYVRRIELPENSNWRKMEANVIDDCLLEIRIPKNNLDSDVPRAYDESSSKESAIV</sequence>
<dbReference type="SUPFAM" id="SSF49764">
    <property type="entry name" value="HSP20-like chaperones"/>
    <property type="match status" value="1"/>
</dbReference>
<comment type="caution">
    <text evidence="4">The sequence shown here is derived from an EMBL/GenBank/DDBJ whole genome shotgun (WGS) entry which is preliminary data.</text>
</comment>
<evidence type="ECO:0000256" key="1">
    <source>
        <dbReference type="PROSITE-ProRule" id="PRU00285"/>
    </source>
</evidence>
<dbReference type="PROSITE" id="PS01031">
    <property type="entry name" value="SHSP"/>
    <property type="match status" value="1"/>
</dbReference>